<gene>
    <name evidence="1" type="ordered locus">NE0367</name>
</gene>
<evidence type="ECO:0008006" key="3">
    <source>
        <dbReference type="Google" id="ProtNLM"/>
    </source>
</evidence>
<dbReference type="KEGG" id="neu:NE0367"/>
<dbReference type="HOGENOM" id="CLU_1218710_0_0_4"/>
<dbReference type="eggNOG" id="COG1366">
    <property type="taxonomic scope" value="Bacteria"/>
</dbReference>
<sequence>MSADNLLLDFTSPGAIPPDPAEVVRRVVDETQTTMRALESLLENERIEDMTGWRLLAMFYLATDRLNDLAKIEKQYKSITGVSLSADLKQKYPQWFNGEAVSHPVVFEIPKKITAAALPDSIIIQRGQCSPGGILLDFSQVQEIDNDGLKKLAQLFSSLAQENTRPKLRQADRFITCLQNKAETGTGTRAIWDVLFAYERFRDDREAFEEKAIKFAVLYGISPPSWE</sequence>
<organism evidence="1 2">
    <name type="scientific">Nitrosomonas europaea (strain ATCC 19718 / CIP 103999 / KCTC 2705 / NBRC 14298)</name>
    <dbReference type="NCBI Taxonomy" id="228410"/>
    <lineage>
        <taxon>Bacteria</taxon>
        <taxon>Pseudomonadati</taxon>
        <taxon>Pseudomonadota</taxon>
        <taxon>Betaproteobacteria</taxon>
        <taxon>Nitrosomonadales</taxon>
        <taxon>Nitrosomonadaceae</taxon>
        <taxon>Nitrosomonas</taxon>
    </lineage>
</organism>
<protein>
    <recommendedName>
        <fullName evidence="3">STAS domain-containing protein</fullName>
    </recommendedName>
</protein>
<reference evidence="1 2" key="1">
    <citation type="journal article" date="2003" name="J. Bacteriol.">
        <title>Complete genome sequence of the ammonia-oxidizing bacterium and obligate chemolithoautotroph Nitrosomonas europaea.</title>
        <authorList>
            <person name="Chain P."/>
            <person name="Lamerdin J."/>
            <person name="Larimer F."/>
            <person name="Regala W."/>
            <person name="Land M."/>
            <person name="Hauser L."/>
            <person name="Hooper A."/>
            <person name="Klotz M."/>
            <person name="Norton J."/>
            <person name="Sayavedra-Soto L."/>
            <person name="Arciero D."/>
            <person name="Hommes N."/>
            <person name="Whittaker M."/>
            <person name="Arp D."/>
        </authorList>
    </citation>
    <scope>NUCLEOTIDE SEQUENCE [LARGE SCALE GENOMIC DNA]</scope>
    <source>
        <strain evidence="2">ATCC 19718 / CIP 103999 / KCTC 2705 / NBRC 14298</strain>
    </source>
</reference>
<proteinExistence type="predicted"/>
<dbReference type="STRING" id="228410.NE0367"/>
<dbReference type="AlphaFoldDB" id="Q82XB8"/>
<accession>Q82XB8</accession>
<name>Q82XB8_NITEU</name>
<dbReference type="EMBL" id="AL954747">
    <property type="protein sequence ID" value="CAD84278.1"/>
    <property type="molecule type" value="Genomic_DNA"/>
</dbReference>
<dbReference type="GeneID" id="87103573"/>
<evidence type="ECO:0000313" key="2">
    <source>
        <dbReference type="Proteomes" id="UP000001416"/>
    </source>
</evidence>
<evidence type="ECO:0000313" key="1">
    <source>
        <dbReference type="EMBL" id="CAD84278.1"/>
    </source>
</evidence>
<keyword evidence="2" id="KW-1185">Reference proteome</keyword>
<dbReference type="OrthoDB" id="8547081at2"/>
<dbReference type="RefSeq" id="WP_011111002.1">
    <property type="nucleotide sequence ID" value="NC_004757.1"/>
</dbReference>
<dbReference type="Proteomes" id="UP000001416">
    <property type="component" value="Chromosome"/>
</dbReference>